<dbReference type="AlphaFoldDB" id="A0AAV7U7Y0"/>
<feature type="coiled-coil region" evidence="1">
    <location>
        <begin position="52"/>
        <end position="90"/>
    </location>
</feature>
<comment type="caution">
    <text evidence="2">The sequence shown here is derived from an EMBL/GenBank/DDBJ whole genome shotgun (WGS) entry which is preliminary data.</text>
</comment>
<evidence type="ECO:0000313" key="3">
    <source>
        <dbReference type="Proteomes" id="UP001066276"/>
    </source>
</evidence>
<reference evidence="2" key="1">
    <citation type="journal article" date="2022" name="bioRxiv">
        <title>Sequencing and chromosome-scale assembly of the giantPleurodeles waltlgenome.</title>
        <authorList>
            <person name="Brown T."/>
            <person name="Elewa A."/>
            <person name="Iarovenko S."/>
            <person name="Subramanian E."/>
            <person name="Araus A.J."/>
            <person name="Petzold A."/>
            <person name="Susuki M."/>
            <person name="Suzuki K.-i.T."/>
            <person name="Hayashi T."/>
            <person name="Toyoda A."/>
            <person name="Oliveira C."/>
            <person name="Osipova E."/>
            <person name="Leigh N.D."/>
            <person name="Simon A."/>
            <person name="Yun M.H."/>
        </authorList>
    </citation>
    <scope>NUCLEOTIDE SEQUENCE</scope>
    <source>
        <strain evidence="2">20211129_DDA</strain>
        <tissue evidence="2">Liver</tissue>
    </source>
</reference>
<keyword evidence="3" id="KW-1185">Reference proteome</keyword>
<organism evidence="2 3">
    <name type="scientific">Pleurodeles waltl</name>
    <name type="common">Iberian ribbed newt</name>
    <dbReference type="NCBI Taxonomy" id="8319"/>
    <lineage>
        <taxon>Eukaryota</taxon>
        <taxon>Metazoa</taxon>
        <taxon>Chordata</taxon>
        <taxon>Craniata</taxon>
        <taxon>Vertebrata</taxon>
        <taxon>Euteleostomi</taxon>
        <taxon>Amphibia</taxon>
        <taxon>Batrachia</taxon>
        <taxon>Caudata</taxon>
        <taxon>Salamandroidea</taxon>
        <taxon>Salamandridae</taxon>
        <taxon>Pleurodelinae</taxon>
        <taxon>Pleurodeles</taxon>
    </lineage>
</organism>
<sequence length="128" mass="14969">MPRNKPTKETPISSLWIRPPKVELEKMEGAVNSWDDPPAPMNITQDILTSFLKEIRTEIDSLKDDLKLCIKDVYHEVTEIRSRVNDLEQTVDARSEDQELLWRHVNVLELLFQGIELESKQEDLKNRS</sequence>
<gene>
    <name evidence="2" type="ORF">NDU88_001272</name>
</gene>
<dbReference type="EMBL" id="JANPWB010000005">
    <property type="protein sequence ID" value="KAJ1184466.1"/>
    <property type="molecule type" value="Genomic_DNA"/>
</dbReference>
<dbReference type="Proteomes" id="UP001066276">
    <property type="component" value="Chromosome 3_1"/>
</dbReference>
<accession>A0AAV7U7Y0</accession>
<proteinExistence type="predicted"/>
<evidence type="ECO:0000256" key="1">
    <source>
        <dbReference type="SAM" id="Coils"/>
    </source>
</evidence>
<protein>
    <submittedName>
        <fullName evidence="2">Uncharacterized protein</fullName>
    </submittedName>
</protein>
<evidence type="ECO:0000313" key="2">
    <source>
        <dbReference type="EMBL" id="KAJ1184466.1"/>
    </source>
</evidence>
<name>A0AAV7U7Y0_PLEWA</name>
<keyword evidence="1" id="KW-0175">Coiled coil</keyword>